<dbReference type="EMBL" id="JBBGAZ010000007">
    <property type="protein sequence ID" value="MEJ5219278.1"/>
    <property type="molecule type" value="Genomic_DNA"/>
</dbReference>
<keyword evidence="1" id="KW-0378">Hydrolase</keyword>
<protein>
    <submittedName>
        <fullName evidence="1">Alpha/beta hydrolase</fullName>
    </submittedName>
</protein>
<evidence type="ECO:0000313" key="1">
    <source>
        <dbReference type="EMBL" id="MEJ5219278.1"/>
    </source>
</evidence>
<gene>
    <name evidence="1" type="ORF">WG622_13560</name>
</gene>
<dbReference type="SUPFAM" id="SSF53474">
    <property type="entry name" value="alpha/beta-Hydrolases"/>
    <property type="match status" value="1"/>
</dbReference>
<dbReference type="RefSeq" id="WP_339404103.1">
    <property type="nucleotide sequence ID" value="NZ_JBBGAZ010000007.1"/>
</dbReference>
<evidence type="ECO:0000313" key="2">
    <source>
        <dbReference type="Proteomes" id="UP001368270"/>
    </source>
</evidence>
<sequence length="298" mass="33639">MNEQSQQMMQAMLHTMGEASRTPIMRRPSDYDLAYEDVFFPALDGTVIEGWFIPGTSDNIIVVNHFKGANRYGFPGHLEPWKSQGAGFEVNFLPLYKALHEAGYSILTYDLRGNGLSAPGPHPLIGSGLLEYRDVIGALRYVRSREDTKHMDISIYTQCFGANSTFTAIEKHPEEFADIKCMMALQPLSSCAFIDGGVAAAGIPGDVWEAEYEKLTSLRTSDIDMPRCAKAITFPTFVVQVRDDFITKPYDMEAVYDAIPVEDKKIFWIEGTNIRTDCYRYFPNDPTQVIEWFDAHIK</sequence>
<proteinExistence type="predicted"/>
<dbReference type="Gene3D" id="3.40.50.1820">
    <property type="entry name" value="alpha/beta hydrolase"/>
    <property type="match status" value="1"/>
</dbReference>
<keyword evidence="2" id="KW-1185">Reference proteome</keyword>
<dbReference type="GO" id="GO:0016787">
    <property type="term" value="F:hydrolase activity"/>
    <property type="evidence" value="ECO:0007669"/>
    <property type="project" value="UniProtKB-KW"/>
</dbReference>
<name>A0ABU8QIN4_9RHOB</name>
<dbReference type="Proteomes" id="UP001368270">
    <property type="component" value="Unassembled WGS sequence"/>
</dbReference>
<organism evidence="1 2">
    <name type="scientific">Cognatishimia coralii</name>
    <dbReference type="NCBI Taxonomy" id="3083254"/>
    <lineage>
        <taxon>Bacteria</taxon>
        <taxon>Pseudomonadati</taxon>
        <taxon>Pseudomonadota</taxon>
        <taxon>Alphaproteobacteria</taxon>
        <taxon>Rhodobacterales</taxon>
        <taxon>Paracoccaceae</taxon>
        <taxon>Cognatishimia</taxon>
    </lineage>
</organism>
<reference evidence="1 2" key="1">
    <citation type="submission" date="2024-03" db="EMBL/GenBank/DDBJ databases">
        <title>Cognatishimia coralii sp. nov., a marine bacterium isolated from coral surrounding seawater.</title>
        <authorList>
            <person name="Liu X."/>
            <person name="Liu S."/>
            <person name="Sun H."/>
            <person name="Zhang Y."/>
        </authorList>
    </citation>
    <scope>NUCLEOTIDE SEQUENCE [LARGE SCALE GENOMIC DNA]</scope>
    <source>
        <strain evidence="1 2">D5M38</strain>
    </source>
</reference>
<accession>A0ABU8QIN4</accession>
<dbReference type="InterPro" id="IPR029058">
    <property type="entry name" value="AB_hydrolase_fold"/>
</dbReference>
<comment type="caution">
    <text evidence="1">The sequence shown here is derived from an EMBL/GenBank/DDBJ whole genome shotgun (WGS) entry which is preliminary data.</text>
</comment>